<dbReference type="PaxDb" id="4113-PGSC0003DMT400085528"/>
<evidence type="ECO:0000313" key="3">
    <source>
        <dbReference type="Proteomes" id="UP000011115"/>
    </source>
</evidence>
<dbReference type="Proteomes" id="UP000011115">
    <property type="component" value="Unassembled WGS sequence"/>
</dbReference>
<dbReference type="EnsemblPlants" id="PGSC0003DMT400085528">
    <property type="protein sequence ID" value="PGSC0003DMT400085528"/>
    <property type="gene ID" value="PGSC0003DMG400035099"/>
</dbReference>
<protein>
    <submittedName>
        <fullName evidence="2">Integrase core domain containing protein</fullName>
    </submittedName>
</protein>
<evidence type="ECO:0000313" key="2">
    <source>
        <dbReference type="EnsemblPlants" id="PGSC0003DMT400085528"/>
    </source>
</evidence>
<dbReference type="Gramene" id="PGSC0003DMT400085528">
    <property type="protein sequence ID" value="PGSC0003DMT400085528"/>
    <property type="gene ID" value="PGSC0003DMG400035099"/>
</dbReference>
<organism evidence="2 3">
    <name type="scientific">Solanum tuberosum</name>
    <name type="common">Potato</name>
    <dbReference type="NCBI Taxonomy" id="4113"/>
    <lineage>
        <taxon>Eukaryota</taxon>
        <taxon>Viridiplantae</taxon>
        <taxon>Streptophyta</taxon>
        <taxon>Embryophyta</taxon>
        <taxon>Tracheophyta</taxon>
        <taxon>Spermatophyta</taxon>
        <taxon>Magnoliopsida</taxon>
        <taxon>eudicotyledons</taxon>
        <taxon>Gunneridae</taxon>
        <taxon>Pentapetalae</taxon>
        <taxon>asterids</taxon>
        <taxon>lamiids</taxon>
        <taxon>Solanales</taxon>
        <taxon>Solanaceae</taxon>
        <taxon>Solanoideae</taxon>
        <taxon>Solaneae</taxon>
        <taxon>Solanum</taxon>
    </lineage>
</organism>
<dbReference type="AlphaFoldDB" id="M1D9P5"/>
<sequence>MEQLMDQKTQTIHKRLDAFELQVLERSASTIDLATFQTKLASLRADVDTFLAPPDSAPEVAPTKEADTVVMYALFGNSMPPPNFSRVAGKLPRSDCTTDTEEAHR</sequence>
<name>M1D9P5_SOLTU</name>
<proteinExistence type="predicted"/>
<feature type="region of interest" description="Disordered" evidence="1">
    <location>
        <begin position="83"/>
        <end position="105"/>
    </location>
</feature>
<reference evidence="2" key="2">
    <citation type="submission" date="2015-06" db="UniProtKB">
        <authorList>
            <consortium name="EnsemblPlants"/>
        </authorList>
    </citation>
    <scope>IDENTIFICATION</scope>
    <source>
        <strain evidence="2">DM1-3 516 R44</strain>
    </source>
</reference>
<evidence type="ECO:0000256" key="1">
    <source>
        <dbReference type="SAM" id="MobiDB-lite"/>
    </source>
</evidence>
<dbReference type="InParanoid" id="M1D9P5"/>
<accession>M1D9P5</accession>
<keyword evidence="3" id="KW-1185">Reference proteome</keyword>
<reference evidence="3" key="1">
    <citation type="journal article" date="2011" name="Nature">
        <title>Genome sequence and analysis of the tuber crop potato.</title>
        <authorList>
            <consortium name="The Potato Genome Sequencing Consortium"/>
        </authorList>
    </citation>
    <scope>NUCLEOTIDE SEQUENCE [LARGE SCALE GENOMIC DNA]</scope>
    <source>
        <strain evidence="3">cv. DM1-3 516 R44</strain>
    </source>
</reference>
<dbReference type="HOGENOM" id="CLU_028647_7_1_1"/>